<evidence type="ECO:0000313" key="2">
    <source>
        <dbReference type="Proteomes" id="UP000887458"/>
    </source>
</evidence>
<reference evidence="1 2" key="2">
    <citation type="journal article" date="2022" name="Mol. Biol. Evol.">
        <title>Comparative Genomics Reveals Insights into the Divergent Evolution of Astigmatic Mites and Household Pest Adaptations.</title>
        <authorList>
            <person name="Xiong Q."/>
            <person name="Wan A.T."/>
            <person name="Liu X."/>
            <person name="Fung C.S."/>
            <person name="Xiao X."/>
            <person name="Malainual N."/>
            <person name="Hou J."/>
            <person name="Wang L."/>
            <person name="Wang M."/>
            <person name="Yang K.Y."/>
            <person name="Cui Y."/>
            <person name="Leung E.L."/>
            <person name="Nong W."/>
            <person name="Shin S.K."/>
            <person name="Au S.W."/>
            <person name="Jeong K.Y."/>
            <person name="Chew F.T."/>
            <person name="Hui J.H."/>
            <person name="Leung T.F."/>
            <person name="Tungtrongchitr A."/>
            <person name="Zhong N."/>
            <person name="Liu Z."/>
            <person name="Tsui S.K."/>
        </authorList>
    </citation>
    <scope>NUCLEOTIDE SEQUENCE [LARGE SCALE GENOMIC DNA]</scope>
    <source>
        <strain evidence="1">Derp</strain>
    </source>
</reference>
<organism evidence="1 2">
    <name type="scientific">Dermatophagoides pteronyssinus</name>
    <name type="common">European house dust mite</name>
    <dbReference type="NCBI Taxonomy" id="6956"/>
    <lineage>
        <taxon>Eukaryota</taxon>
        <taxon>Metazoa</taxon>
        <taxon>Ecdysozoa</taxon>
        <taxon>Arthropoda</taxon>
        <taxon>Chelicerata</taxon>
        <taxon>Arachnida</taxon>
        <taxon>Acari</taxon>
        <taxon>Acariformes</taxon>
        <taxon>Sarcoptiformes</taxon>
        <taxon>Astigmata</taxon>
        <taxon>Psoroptidia</taxon>
        <taxon>Analgoidea</taxon>
        <taxon>Pyroglyphidae</taxon>
        <taxon>Dermatophagoidinae</taxon>
        <taxon>Dermatophagoides</taxon>
    </lineage>
</organism>
<gene>
    <name evidence="1" type="ORF">DERP_001358</name>
</gene>
<sequence length="74" mass="8680">MINIVLIVRAIHRIQKNNKMDKKPAMVNRVLVGSMFTYSTESVSINFALMSFYLSFLTNTDQTYLHVYNIKDYQ</sequence>
<comment type="caution">
    <text evidence="1">The sequence shown here is derived from an EMBL/GenBank/DDBJ whole genome shotgun (WGS) entry which is preliminary data.</text>
</comment>
<dbReference type="Proteomes" id="UP000887458">
    <property type="component" value="Unassembled WGS sequence"/>
</dbReference>
<evidence type="ECO:0000313" key="1">
    <source>
        <dbReference type="EMBL" id="KAH9420922.1"/>
    </source>
</evidence>
<name>A0ABQ8JE72_DERPT</name>
<keyword evidence="2" id="KW-1185">Reference proteome</keyword>
<reference evidence="1 2" key="1">
    <citation type="journal article" date="2018" name="J. Allergy Clin. Immunol.">
        <title>High-quality assembly of Dermatophagoides pteronyssinus genome and transcriptome reveals a wide range of novel allergens.</title>
        <authorList>
            <person name="Liu X.Y."/>
            <person name="Yang K.Y."/>
            <person name="Wang M.Q."/>
            <person name="Kwok J.S."/>
            <person name="Zeng X."/>
            <person name="Yang Z."/>
            <person name="Xiao X.J."/>
            <person name="Lau C.P."/>
            <person name="Li Y."/>
            <person name="Huang Z.M."/>
            <person name="Ba J.G."/>
            <person name="Yim A.K."/>
            <person name="Ouyang C.Y."/>
            <person name="Ngai S.M."/>
            <person name="Chan T.F."/>
            <person name="Leung E.L."/>
            <person name="Liu L."/>
            <person name="Liu Z.G."/>
            <person name="Tsui S.K."/>
        </authorList>
    </citation>
    <scope>NUCLEOTIDE SEQUENCE [LARGE SCALE GENOMIC DNA]</scope>
    <source>
        <strain evidence="1">Derp</strain>
    </source>
</reference>
<proteinExistence type="predicted"/>
<protein>
    <submittedName>
        <fullName evidence="1">Uncharacterized protein</fullName>
    </submittedName>
</protein>
<accession>A0ABQ8JE72</accession>
<dbReference type="EMBL" id="NJHN03000047">
    <property type="protein sequence ID" value="KAH9420922.1"/>
    <property type="molecule type" value="Genomic_DNA"/>
</dbReference>